<proteinExistence type="predicted"/>
<evidence type="ECO:0000256" key="2">
    <source>
        <dbReference type="PROSITE-ProRule" id="PRU00339"/>
    </source>
</evidence>
<dbReference type="Gene3D" id="3.40.50.300">
    <property type="entry name" value="P-loop containing nucleotide triphosphate hydrolases"/>
    <property type="match status" value="1"/>
</dbReference>
<protein>
    <submittedName>
        <fullName evidence="3">Sulfotransferase family protein</fullName>
    </submittedName>
</protein>
<keyword evidence="4" id="KW-1185">Reference proteome</keyword>
<dbReference type="PROSITE" id="PS50005">
    <property type="entry name" value="TPR"/>
    <property type="match status" value="3"/>
</dbReference>
<dbReference type="SUPFAM" id="SSF52540">
    <property type="entry name" value="P-loop containing nucleoside triphosphate hydrolases"/>
    <property type="match status" value="1"/>
</dbReference>
<feature type="repeat" description="TPR" evidence="2">
    <location>
        <begin position="201"/>
        <end position="234"/>
    </location>
</feature>
<feature type="repeat" description="TPR" evidence="2">
    <location>
        <begin position="167"/>
        <end position="200"/>
    </location>
</feature>
<dbReference type="PANTHER" id="PTHR12788">
    <property type="entry name" value="PROTEIN-TYROSINE SULFOTRANSFERASE 2"/>
    <property type="match status" value="1"/>
</dbReference>
<accession>A0A4Y8R8U7</accession>
<dbReference type="SMART" id="SM00028">
    <property type="entry name" value="TPR"/>
    <property type="match status" value="5"/>
</dbReference>
<dbReference type="PANTHER" id="PTHR12788:SF10">
    <property type="entry name" value="PROTEIN-TYROSINE SULFOTRANSFERASE"/>
    <property type="match status" value="1"/>
</dbReference>
<name>A0A4Y8R8U7_9HYPH</name>
<keyword evidence="2" id="KW-0802">TPR repeat</keyword>
<keyword evidence="1 3" id="KW-0808">Transferase</keyword>
<gene>
    <name evidence="3" type="ORF">E3C22_23895</name>
</gene>
<dbReference type="SUPFAM" id="SSF48452">
    <property type="entry name" value="TPR-like"/>
    <property type="match status" value="1"/>
</dbReference>
<dbReference type="AlphaFoldDB" id="A0A4Y8R8U7"/>
<dbReference type="InterPro" id="IPR019734">
    <property type="entry name" value="TPR_rpt"/>
</dbReference>
<sequence>MTAAALSPDQAIRKVKSHVKKGEVEKALVVCNQVLERFPGNRRVIGEVDAIARRAGNAGEGTVLLQAEIVKLAARYHAGDFAEVVRIGAALLRAAPAAALIHNLVGAAHQALGDVGATEAAWKNALQFQPDYAEVHRSLGELLVRQDRHAEALPHLERALALRGEEAEALTFRGDALSGLGRDGEALAAYDRALELKPDHAIAWNARALCLERFGRIDEAAASLRKALAIIPDYIAARLNLGRVQTFTGADPDIARMEAWWAGDELSPYDRMILGFALGKAYDDLGETERAFPVFLAANRLRKAAIGYDITVHEELVATIAALHRERLADAAEWFNPEERLAHRPVFVTGMPRSGTSLAEQILASHSAVFGAGELSVLEKAVRPALPLLASPDVEVRRQALTAIRAGYMGFLAGFETDRPLVTDKMPVNFLWAGVIRAALPEAIIIHMSRRPEAVCLSNFKHNFSDDGLGFCFDLADVARFHRLHDALLGFWHAEMPGAIYELDYEALTENQEAETRALIAHCGLAYEPACLDFYATERVVRTASARQVRQKMYRGSSEAWRAYQAHLSPMLEILQRPLPVV</sequence>
<evidence type="ECO:0000256" key="1">
    <source>
        <dbReference type="ARBA" id="ARBA00022679"/>
    </source>
</evidence>
<dbReference type="Pfam" id="PF13432">
    <property type="entry name" value="TPR_16"/>
    <property type="match status" value="2"/>
</dbReference>
<feature type="repeat" description="TPR" evidence="2">
    <location>
        <begin position="133"/>
        <end position="166"/>
    </location>
</feature>
<comment type="caution">
    <text evidence="3">The sequence shown here is derived from an EMBL/GenBank/DDBJ whole genome shotgun (WGS) entry which is preliminary data.</text>
</comment>
<reference evidence="3 4" key="1">
    <citation type="submission" date="2019-03" db="EMBL/GenBank/DDBJ databases">
        <title>Jiella endophytica sp. nov., a novel endophytic bacterium isolated from root of Ficus microcarpa Linn. f.</title>
        <authorList>
            <person name="Tuo L."/>
        </authorList>
    </citation>
    <scope>NUCLEOTIDE SEQUENCE [LARGE SCALE GENOMIC DNA]</scope>
    <source>
        <strain evidence="3 4">CBS5Q-3</strain>
    </source>
</reference>
<dbReference type="GO" id="GO:0008476">
    <property type="term" value="F:protein-tyrosine sulfotransferase activity"/>
    <property type="evidence" value="ECO:0007669"/>
    <property type="project" value="InterPro"/>
</dbReference>
<organism evidence="3 4">
    <name type="scientific">Jiella endophytica</name>
    <dbReference type="NCBI Taxonomy" id="2558362"/>
    <lineage>
        <taxon>Bacteria</taxon>
        <taxon>Pseudomonadati</taxon>
        <taxon>Pseudomonadota</taxon>
        <taxon>Alphaproteobacteria</taxon>
        <taxon>Hyphomicrobiales</taxon>
        <taxon>Aurantimonadaceae</taxon>
        <taxon>Jiella</taxon>
    </lineage>
</organism>
<dbReference type="Gene3D" id="1.25.40.10">
    <property type="entry name" value="Tetratricopeptide repeat domain"/>
    <property type="match status" value="2"/>
</dbReference>
<evidence type="ECO:0000313" key="4">
    <source>
        <dbReference type="Proteomes" id="UP000298179"/>
    </source>
</evidence>
<dbReference type="Proteomes" id="UP000298179">
    <property type="component" value="Unassembled WGS sequence"/>
</dbReference>
<dbReference type="OrthoDB" id="9800698at2"/>
<dbReference type="RefSeq" id="WP_134764405.1">
    <property type="nucleotide sequence ID" value="NZ_SOZD01000017.1"/>
</dbReference>
<dbReference type="Pfam" id="PF13469">
    <property type="entry name" value="Sulfotransfer_3"/>
    <property type="match status" value="1"/>
</dbReference>
<dbReference type="InterPro" id="IPR027417">
    <property type="entry name" value="P-loop_NTPase"/>
</dbReference>
<dbReference type="InterPro" id="IPR026634">
    <property type="entry name" value="TPST-like"/>
</dbReference>
<dbReference type="EMBL" id="SOZD01000017">
    <property type="protein sequence ID" value="TFF17614.1"/>
    <property type="molecule type" value="Genomic_DNA"/>
</dbReference>
<evidence type="ECO:0000313" key="3">
    <source>
        <dbReference type="EMBL" id="TFF17614.1"/>
    </source>
</evidence>
<dbReference type="InterPro" id="IPR011990">
    <property type="entry name" value="TPR-like_helical_dom_sf"/>
</dbReference>